<proteinExistence type="inferred from homology"/>
<comment type="caution">
    <text evidence="14">The sequence shown here is derived from an EMBL/GenBank/DDBJ whole genome shotgun (WGS) entry which is preliminary data.</text>
</comment>
<evidence type="ECO:0000256" key="11">
    <source>
        <dbReference type="RuleBase" id="RU003699"/>
    </source>
</evidence>
<dbReference type="EMBL" id="JACRSV010000006">
    <property type="protein sequence ID" value="MBC8560966.1"/>
    <property type="molecule type" value="Genomic_DNA"/>
</dbReference>
<name>A0A926E888_9FIRM</name>
<dbReference type="FunFam" id="3.10.290.10:FF:000001">
    <property type="entry name" value="30S ribosomal protein S4"/>
    <property type="match status" value="1"/>
</dbReference>
<dbReference type="GO" id="GO:0003735">
    <property type="term" value="F:structural constituent of ribosome"/>
    <property type="evidence" value="ECO:0007669"/>
    <property type="project" value="InterPro"/>
</dbReference>
<keyword evidence="7 10" id="KW-0687">Ribonucleoprotein</keyword>
<dbReference type="NCBIfam" id="NF003717">
    <property type="entry name" value="PRK05327.1"/>
    <property type="match status" value="1"/>
</dbReference>
<dbReference type="GO" id="GO:0042274">
    <property type="term" value="P:ribosomal small subunit biogenesis"/>
    <property type="evidence" value="ECO:0007669"/>
    <property type="project" value="TreeGrafter"/>
</dbReference>
<gene>
    <name evidence="10 14" type="primary">rpsD</name>
    <name evidence="14" type="ORF">H8710_12930</name>
</gene>
<evidence type="ECO:0000256" key="4">
    <source>
        <dbReference type="ARBA" id="ARBA00022730"/>
    </source>
</evidence>
<dbReference type="Pfam" id="PF00163">
    <property type="entry name" value="Ribosomal_S4"/>
    <property type="match status" value="1"/>
</dbReference>
<evidence type="ECO:0000256" key="1">
    <source>
        <dbReference type="ARBA" id="ARBA00003004"/>
    </source>
</evidence>
<dbReference type="AlphaFoldDB" id="A0A926E888"/>
<feature type="domain" description="Small ribosomal subunit protein uS4 N-terminal" evidence="13">
    <location>
        <begin position="3"/>
        <end position="97"/>
    </location>
</feature>
<dbReference type="InterPro" id="IPR005709">
    <property type="entry name" value="Ribosomal_uS4_bac-type"/>
</dbReference>
<comment type="similarity">
    <text evidence="3 10 11">Belongs to the universal ribosomal protein uS4 family.</text>
</comment>
<dbReference type="SUPFAM" id="SSF55174">
    <property type="entry name" value="Alpha-L RNA-binding motif"/>
    <property type="match status" value="1"/>
</dbReference>
<evidence type="ECO:0000256" key="5">
    <source>
        <dbReference type="ARBA" id="ARBA00022884"/>
    </source>
</evidence>
<dbReference type="InterPro" id="IPR001912">
    <property type="entry name" value="Ribosomal_uS4_N"/>
</dbReference>
<dbReference type="HAMAP" id="MF_01306_B">
    <property type="entry name" value="Ribosomal_uS4_B"/>
    <property type="match status" value="1"/>
</dbReference>
<evidence type="ECO:0000313" key="15">
    <source>
        <dbReference type="Proteomes" id="UP000610760"/>
    </source>
</evidence>
<keyword evidence="5 10" id="KW-0694">RNA-binding</keyword>
<reference evidence="14" key="1">
    <citation type="submission" date="2020-08" db="EMBL/GenBank/DDBJ databases">
        <title>Genome public.</title>
        <authorList>
            <person name="Liu C."/>
            <person name="Sun Q."/>
        </authorList>
    </citation>
    <scope>NUCLEOTIDE SEQUENCE</scope>
    <source>
        <strain evidence="14">NSJ-33</strain>
    </source>
</reference>
<dbReference type="Pfam" id="PF01479">
    <property type="entry name" value="S4"/>
    <property type="match status" value="1"/>
</dbReference>
<keyword evidence="15" id="KW-1185">Reference proteome</keyword>
<keyword evidence="6 10" id="KW-0689">Ribosomal protein</keyword>
<evidence type="ECO:0000256" key="7">
    <source>
        <dbReference type="ARBA" id="ARBA00023274"/>
    </source>
</evidence>
<dbReference type="GO" id="GO:0006412">
    <property type="term" value="P:translation"/>
    <property type="evidence" value="ECO:0007669"/>
    <property type="project" value="UniProtKB-UniRule"/>
</dbReference>
<evidence type="ECO:0000256" key="8">
    <source>
        <dbReference type="ARBA" id="ARBA00025813"/>
    </source>
</evidence>
<dbReference type="Gene3D" id="1.10.1050.10">
    <property type="entry name" value="Ribosomal Protein S4 Delta 41, Chain A, domain 1"/>
    <property type="match status" value="1"/>
</dbReference>
<dbReference type="SMART" id="SM01390">
    <property type="entry name" value="Ribosomal_S4"/>
    <property type="match status" value="1"/>
</dbReference>
<dbReference type="InterPro" id="IPR036986">
    <property type="entry name" value="S4_RNA-bd_sf"/>
</dbReference>
<keyword evidence="4 10" id="KW-0699">rRNA-binding</keyword>
<dbReference type="PROSITE" id="PS50889">
    <property type="entry name" value="S4"/>
    <property type="match status" value="1"/>
</dbReference>
<evidence type="ECO:0000256" key="9">
    <source>
        <dbReference type="ARBA" id="ARBA00035254"/>
    </source>
</evidence>
<dbReference type="RefSeq" id="WP_249296264.1">
    <property type="nucleotide sequence ID" value="NZ_JACRSV010000006.1"/>
</dbReference>
<evidence type="ECO:0000313" key="14">
    <source>
        <dbReference type="EMBL" id="MBC8560966.1"/>
    </source>
</evidence>
<evidence type="ECO:0000259" key="13">
    <source>
        <dbReference type="SMART" id="SM01390"/>
    </source>
</evidence>
<dbReference type="InterPro" id="IPR022801">
    <property type="entry name" value="Ribosomal_uS4"/>
</dbReference>
<evidence type="ECO:0000256" key="3">
    <source>
        <dbReference type="ARBA" id="ARBA00007465"/>
    </source>
</evidence>
<evidence type="ECO:0000256" key="6">
    <source>
        <dbReference type="ARBA" id="ARBA00022980"/>
    </source>
</evidence>
<comment type="function">
    <text evidence="1 10">With S5 and S12 plays an important role in translational accuracy.</text>
</comment>
<dbReference type="SMART" id="SM00363">
    <property type="entry name" value="S4"/>
    <property type="match status" value="1"/>
</dbReference>
<dbReference type="GO" id="GO:0019843">
    <property type="term" value="F:rRNA binding"/>
    <property type="evidence" value="ECO:0007669"/>
    <property type="project" value="UniProtKB-UniRule"/>
</dbReference>
<dbReference type="InterPro" id="IPR002942">
    <property type="entry name" value="S4_RNA-bd"/>
</dbReference>
<sequence length="208" mass="23919">MARYTGAVCRLCRREGQKLFLKGTKCYSEHCPVAARNYAPGQHGQSRKKVSEYGLQLRAKQTAKRYYGVLESQFRHYFEMAERKPGMTGENLLRLLESRLDNIVYRAGLANSRAEARQLVVHNHYKLNGKKVNIPSLLVKEGDVISVAEKSRQSEKFKAIDETCGSRPVPMWLDADRTNYTVKVLRMPNRDDIDLDVQEHLIVELYSK</sequence>
<dbReference type="PROSITE" id="PS00632">
    <property type="entry name" value="RIBOSOMAL_S4"/>
    <property type="match status" value="1"/>
</dbReference>
<dbReference type="PANTHER" id="PTHR11831">
    <property type="entry name" value="30S 40S RIBOSOMAL PROTEIN"/>
    <property type="match status" value="1"/>
</dbReference>
<dbReference type="InterPro" id="IPR018079">
    <property type="entry name" value="Ribosomal_uS4_CS"/>
</dbReference>
<comment type="subunit">
    <text evidence="8 10">Part of the 30S ribosomal subunit. Contacts protein S5. The interaction surface between S4 and S5 is involved in control of translational fidelity.</text>
</comment>
<evidence type="ECO:0000256" key="2">
    <source>
        <dbReference type="ARBA" id="ARBA00003866"/>
    </source>
</evidence>
<protein>
    <recommendedName>
        <fullName evidence="9 10">Small ribosomal subunit protein uS4</fullName>
    </recommendedName>
</protein>
<dbReference type="FunFam" id="1.10.1050.10:FF:000001">
    <property type="entry name" value="30S ribosomal protein S4"/>
    <property type="match status" value="1"/>
</dbReference>
<evidence type="ECO:0000256" key="10">
    <source>
        <dbReference type="HAMAP-Rule" id="MF_01306"/>
    </source>
</evidence>
<accession>A0A926E888</accession>
<dbReference type="NCBIfam" id="TIGR01017">
    <property type="entry name" value="rpsD_bact"/>
    <property type="match status" value="1"/>
</dbReference>
<dbReference type="Proteomes" id="UP000610760">
    <property type="component" value="Unassembled WGS sequence"/>
</dbReference>
<dbReference type="Gene3D" id="3.10.290.10">
    <property type="entry name" value="RNA-binding S4 domain"/>
    <property type="match status" value="1"/>
</dbReference>
<comment type="function">
    <text evidence="2 10">One of the primary rRNA binding proteins, it binds directly to 16S rRNA where it nucleates assembly of the body of the 30S subunit.</text>
</comment>
<dbReference type="CDD" id="cd00165">
    <property type="entry name" value="S4"/>
    <property type="match status" value="1"/>
</dbReference>
<organism evidence="14 15">
    <name type="scientific">Fumia xinanensis</name>
    <dbReference type="NCBI Taxonomy" id="2763659"/>
    <lineage>
        <taxon>Bacteria</taxon>
        <taxon>Bacillati</taxon>
        <taxon>Bacillota</taxon>
        <taxon>Clostridia</taxon>
        <taxon>Eubacteriales</taxon>
        <taxon>Oscillospiraceae</taxon>
        <taxon>Fumia</taxon>
    </lineage>
</organism>
<evidence type="ECO:0000259" key="12">
    <source>
        <dbReference type="SMART" id="SM00363"/>
    </source>
</evidence>
<dbReference type="PANTHER" id="PTHR11831:SF4">
    <property type="entry name" value="SMALL RIBOSOMAL SUBUNIT PROTEIN US4M"/>
    <property type="match status" value="1"/>
</dbReference>
<dbReference type="GO" id="GO:0015935">
    <property type="term" value="C:small ribosomal subunit"/>
    <property type="evidence" value="ECO:0007669"/>
    <property type="project" value="InterPro"/>
</dbReference>
<feature type="domain" description="RNA-binding S4" evidence="12">
    <location>
        <begin position="98"/>
        <end position="160"/>
    </location>
</feature>